<evidence type="ECO:0000313" key="2">
    <source>
        <dbReference type="EMBL" id="URE41971.1"/>
    </source>
</evidence>
<keyword evidence="1" id="KW-0732">Signal</keyword>
<protein>
    <recommendedName>
        <fullName evidence="4">Secreted protein</fullName>
    </recommendedName>
</protein>
<feature type="signal peptide" evidence="1">
    <location>
        <begin position="1"/>
        <end position="28"/>
    </location>
</feature>
<evidence type="ECO:0000256" key="1">
    <source>
        <dbReference type="SAM" id="SignalP"/>
    </source>
</evidence>
<feature type="chain" id="PRO_5039404459" description="Secreted protein" evidence="1">
    <location>
        <begin position="29"/>
        <end position="142"/>
    </location>
</feature>
<evidence type="ECO:0008006" key="4">
    <source>
        <dbReference type="Google" id="ProtNLM"/>
    </source>
</evidence>
<proteinExistence type="predicted"/>
<name>A0A9E7HYE0_9LILI</name>
<evidence type="ECO:0000313" key="3">
    <source>
        <dbReference type="Proteomes" id="UP001055439"/>
    </source>
</evidence>
<dbReference type="EMBL" id="CP097510">
    <property type="protein sequence ID" value="URE41971.1"/>
    <property type="molecule type" value="Genomic_DNA"/>
</dbReference>
<dbReference type="Proteomes" id="UP001055439">
    <property type="component" value="Chromosome 8"/>
</dbReference>
<reference evidence="2" key="1">
    <citation type="submission" date="2022-05" db="EMBL/GenBank/DDBJ databases">
        <title>The Musa troglodytarum L. genome provides insights into the mechanism of non-climacteric behaviour and enrichment of carotenoids.</title>
        <authorList>
            <person name="Wang J."/>
        </authorList>
    </citation>
    <scope>NUCLEOTIDE SEQUENCE</scope>
    <source>
        <tissue evidence="2">Leaf</tissue>
    </source>
</reference>
<sequence length="142" mass="15221">MRQRNGRHIVVYALTCFSTASLVSLGRSSETAGDKSSTAATSWAFQVAVVCSTESFTTISSVSLFRPAGLPKTTFSTKGGTDPSALPSPTGDGPLASFFNRCELNIRYLIHNLESLVSASSRSISLRRYFATLVVQNPYASD</sequence>
<keyword evidence="3" id="KW-1185">Reference proteome</keyword>
<accession>A0A9E7HYE0</accession>
<dbReference type="AlphaFoldDB" id="A0A9E7HYE0"/>
<organism evidence="2 3">
    <name type="scientific">Musa troglodytarum</name>
    <name type="common">fe'i banana</name>
    <dbReference type="NCBI Taxonomy" id="320322"/>
    <lineage>
        <taxon>Eukaryota</taxon>
        <taxon>Viridiplantae</taxon>
        <taxon>Streptophyta</taxon>
        <taxon>Embryophyta</taxon>
        <taxon>Tracheophyta</taxon>
        <taxon>Spermatophyta</taxon>
        <taxon>Magnoliopsida</taxon>
        <taxon>Liliopsida</taxon>
        <taxon>Zingiberales</taxon>
        <taxon>Musaceae</taxon>
        <taxon>Musa</taxon>
    </lineage>
</organism>
<gene>
    <name evidence="2" type="ORF">MUK42_17439</name>
</gene>